<dbReference type="Proteomes" id="UP000028042">
    <property type="component" value="Unassembled WGS sequence"/>
</dbReference>
<dbReference type="GeneID" id="93073069"/>
<organism evidence="6 9">
    <name type="scientific">Clostridium pasteurianum DSM 525 = ATCC 6013</name>
    <dbReference type="NCBI Taxonomy" id="1262449"/>
    <lineage>
        <taxon>Bacteria</taxon>
        <taxon>Bacillati</taxon>
        <taxon>Bacillota</taxon>
        <taxon>Clostridia</taxon>
        <taxon>Eubacteriales</taxon>
        <taxon>Clostridiaceae</taxon>
        <taxon>Clostridium</taxon>
    </lineage>
</organism>
<evidence type="ECO:0000256" key="3">
    <source>
        <dbReference type="ARBA" id="ARBA00023163"/>
    </source>
</evidence>
<dbReference type="InterPro" id="IPR009057">
    <property type="entry name" value="Homeodomain-like_sf"/>
</dbReference>
<keyword evidence="2 4" id="KW-0238">DNA-binding</keyword>
<evidence type="ECO:0000313" key="9">
    <source>
        <dbReference type="Proteomes" id="UP000030905"/>
    </source>
</evidence>
<dbReference type="KEGG" id="cpae:CPAST_c08610"/>
<dbReference type="PANTHER" id="PTHR47506:SF1">
    <property type="entry name" value="HTH-TYPE TRANSCRIPTIONAL REGULATOR YJDC"/>
    <property type="match status" value="1"/>
</dbReference>
<dbReference type="PANTHER" id="PTHR47506">
    <property type="entry name" value="TRANSCRIPTIONAL REGULATORY PROTEIN"/>
    <property type="match status" value="1"/>
</dbReference>
<proteinExistence type="predicted"/>
<dbReference type="PRINTS" id="PR00455">
    <property type="entry name" value="HTHTETR"/>
</dbReference>
<name>A0A0H3IZJ9_CLOPA</name>
<dbReference type="AlphaFoldDB" id="A0A0H3IZJ9"/>
<evidence type="ECO:0000256" key="4">
    <source>
        <dbReference type="PROSITE-ProRule" id="PRU00335"/>
    </source>
</evidence>
<keyword evidence="9" id="KW-1185">Reference proteome</keyword>
<dbReference type="PATRIC" id="fig|1262449.3.peg.3283"/>
<dbReference type="PROSITE" id="PS50977">
    <property type="entry name" value="HTH_TETR_2"/>
    <property type="match status" value="1"/>
</dbReference>
<dbReference type="Pfam" id="PF00440">
    <property type="entry name" value="TetR_N"/>
    <property type="match status" value="1"/>
</dbReference>
<sequence>MAKGTKGENAKKYLIEIAAKLFLQNGYSNTGINDILTEAGVSKGSFYFHFSSKKDLAVEVSKHYYKIIVQNWLKPLSNNNWDIFINKLVSDLKNFTSLGKFFGCPIVILGLEIAFIEADLSKMYAYSTNELIGIFKNSLKISKVPEDELDSIARKAFALYEGHIVYYRITKDESAFDFMLKDLLEIELHNNI</sequence>
<evidence type="ECO:0000313" key="6">
    <source>
        <dbReference type="EMBL" id="AJA50949.1"/>
    </source>
</evidence>
<keyword evidence="1" id="KW-0805">Transcription regulation</keyword>
<feature type="DNA-binding region" description="H-T-H motif" evidence="4">
    <location>
        <begin position="31"/>
        <end position="50"/>
    </location>
</feature>
<dbReference type="Proteomes" id="UP000030905">
    <property type="component" value="Chromosome"/>
</dbReference>
<gene>
    <name evidence="6" type="ORF">CLPA_c08610</name>
    <name evidence="7" type="ORF">CP6013_02290</name>
</gene>
<evidence type="ECO:0000256" key="2">
    <source>
        <dbReference type="ARBA" id="ARBA00023125"/>
    </source>
</evidence>
<dbReference type="EMBL" id="CP009268">
    <property type="protein sequence ID" value="AJA50949.1"/>
    <property type="molecule type" value="Genomic_DNA"/>
</dbReference>
<evidence type="ECO:0000256" key="1">
    <source>
        <dbReference type="ARBA" id="ARBA00023015"/>
    </source>
</evidence>
<dbReference type="EMBL" id="JPGY02000001">
    <property type="protein sequence ID" value="KRU13042.1"/>
    <property type="molecule type" value="Genomic_DNA"/>
</dbReference>
<reference evidence="7 8" key="3">
    <citation type="journal article" name="Genome Announc.">
        <title>Improved Draft Genome Sequence of Clostridium pasteurianum Strain ATCC 6013 (DSM 525) Using a Hybrid Next-Generation Sequencing Approach.</title>
        <authorList>
            <person name="Pyne M.E."/>
            <person name="Utturkar S."/>
            <person name="Brown S.D."/>
            <person name="Moo-Young M."/>
            <person name="Chung D.A."/>
            <person name="Chou C.P."/>
        </authorList>
    </citation>
    <scope>NUCLEOTIDE SEQUENCE [LARGE SCALE GENOMIC DNA]</scope>
    <source>
        <strain evidence="7 8">ATCC 6013</strain>
    </source>
</reference>
<reference evidence="6 9" key="1">
    <citation type="journal article" date="2015" name="Genome Announc.">
        <title>Complete Genome Sequence of the Nitrogen-Fixing and Solvent-Producing Clostridium pasteurianum DSM 525.</title>
        <authorList>
            <person name="Poehlein A."/>
            <person name="Grosse-Honebrink A."/>
            <person name="Zhang Y."/>
            <person name="Minton N.P."/>
            <person name="Daniel R."/>
        </authorList>
    </citation>
    <scope>NUCLEOTIDE SEQUENCE [LARGE SCALE GENOMIC DNA]</scope>
    <source>
        <strain evidence="6">DSM 525</strain>
        <strain evidence="9">DSM 525 / ATCC 6013</strain>
    </source>
</reference>
<dbReference type="SUPFAM" id="SSF48498">
    <property type="entry name" value="Tetracyclin repressor-like, C-terminal domain"/>
    <property type="match status" value="1"/>
</dbReference>
<dbReference type="GO" id="GO:0003677">
    <property type="term" value="F:DNA binding"/>
    <property type="evidence" value="ECO:0007669"/>
    <property type="project" value="UniProtKB-UniRule"/>
</dbReference>
<evidence type="ECO:0000313" key="8">
    <source>
        <dbReference type="Proteomes" id="UP000028042"/>
    </source>
</evidence>
<dbReference type="Gene3D" id="1.10.357.10">
    <property type="entry name" value="Tetracycline Repressor, domain 2"/>
    <property type="match status" value="1"/>
</dbReference>
<dbReference type="RefSeq" id="WP_003447033.1">
    <property type="nucleotide sequence ID" value="NZ_ANZB01000013.1"/>
</dbReference>
<reference evidence="7" key="2">
    <citation type="submission" date="2015-10" db="EMBL/GenBank/DDBJ databases">
        <title>Improved Draft Genome Sequence of Clostridium pasteurianum Strain ATCC 6013 (DSM 525) Using a Hybrid Next-Generation Sequencing Approach.</title>
        <authorList>
            <person name="Pyne M.E."/>
            <person name="Utturkar S.M."/>
            <person name="Brown S.D."/>
            <person name="Moo-Young M."/>
            <person name="Chung D.A."/>
            <person name="Chou P.C."/>
        </authorList>
    </citation>
    <scope>NUCLEOTIDE SEQUENCE</scope>
    <source>
        <strain evidence="7">ATCC 6013</strain>
    </source>
</reference>
<evidence type="ECO:0000259" key="5">
    <source>
        <dbReference type="PROSITE" id="PS50977"/>
    </source>
</evidence>
<accession>A0A0H3IZJ9</accession>
<keyword evidence="3" id="KW-0804">Transcription</keyword>
<dbReference type="InterPro" id="IPR036271">
    <property type="entry name" value="Tet_transcr_reg_TetR-rel_C_sf"/>
</dbReference>
<dbReference type="eggNOG" id="COG1309">
    <property type="taxonomic scope" value="Bacteria"/>
</dbReference>
<protein>
    <submittedName>
        <fullName evidence="6">Transcriptional regulator, TetR family</fullName>
    </submittedName>
</protein>
<feature type="domain" description="HTH tetR-type" evidence="5">
    <location>
        <begin position="8"/>
        <end position="68"/>
    </location>
</feature>
<dbReference type="KEGG" id="cpat:CLPA_c08610"/>
<dbReference type="InterPro" id="IPR001647">
    <property type="entry name" value="HTH_TetR"/>
</dbReference>
<evidence type="ECO:0000313" key="7">
    <source>
        <dbReference type="EMBL" id="KRU13042.1"/>
    </source>
</evidence>
<dbReference type="SUPFAM" id="SSF46689">
    <property type="entry name" value="Homeodomain-like"/>
    <property type="match status" value="1"/>
</dbReference>